<keyword evidence="1" id="KW-0812">Transmembrane</keyword>
<sequence length="226" mass="25351">MSRMVDLRLPEDSSESSLSDRFHKRKWWACLVYRAVLALAAMLAATSLAMSSYAVYQVTMDEKGCTIFSRFCKLHEVEENTSYRMWNPVSMSNDGLLQLNPFDGNVYCNGSFSNSGSGQGLSTVTTSAIYMKGNEVSLLFNNSGQLYALTVDTTQNAINVLPYSSGKYPANSRFTIDYYWSYTFFRYTVDNTTFLGCDGTGRAMLVDGMQFSDYPNPQALFILNKV</sequence>
<evidence type="ECO:0000313" key="3">
    <source>
        <dbReference type="Proteomes" id="UP001159405"/>
    </source>
</evidence>
<accession>A0ABN8RBZ8</accession>
<proteinExistence type="predicted"/>
<keyword evidence="1" id="KW-0472">Membrane</keyword>
<reference evidence="2 3" key="1">
    <citation type="submission" date="2022-05" db="EMBL/GenBank/DDBJ databases">
        <authorList>
            <consortium name="Genoscope - CEA"/>
            <person name="William W."/>
        </authorList>
    </citation>
    <scope>NUCLEOTIDE SEQUENCE [LARGE SCALE GENOMIC DNA]</scope>
</reference>
<comment type="caution">
    <text evidence="2">The sequence shown here is derived from an EMBL/GenBank/DDBJ whole genome shotgun (WGS) entry which is preliminary data.</text>
</comment>
<dbReference type="Proteomes" id="UP001159405">
    <property type="component" value="Unassembled WGS sequence"/>
</dbReference>
<evidence type="ECO:0000256" key="1">
    <source>
        <dbReference type="SAM" id="Phobius"/>
    </source>
</evidence>
<keyword evidence="1" id="KW-1133">Transmembrane helix</keyword>
<keyword evidence="3" id="KW-1185">Reference proteome</keyword>
<dbReference type="EMBL" id="CALNXK010000203">
    <property type="protein sequence ID" value="CAH3175682.1"/>
    <property type="molecule type" value="Genomic_DNA"/>
</dbReference>
<evidence type="ECO:0000313" key="2">
    <source>
        <dbReference type="EMBL" id="CAH3175682.1"/>
    </source>
</evidence>
<protein>
    <submittedName>
        <fullName evidence="2">Uncharacterized protein</fullName>
    </submittedName>
</protein>
<gene>
    <name evidence="2" type="ORF">PLOB_00017159</name>
</gene>
<organism evidence="2 3">
    <name type="scientific">Porites lobata</name>
    <dbReference type="NCBI Taxonomy" id="104759"/>
    <lineage>
        <taxon>Eukaryota</taxon>
        <taxon>Metazoa</taxon>
        <taxon>Cnidaria</taxon>
        <taxon>Anthozoa</taxon>
        <taxon>Hexacorallia</taxon>
        <taxon>Scleractinia</taxon>
        <taxon>Fungiina</taxon>
        <taxon>Poritidae</taxon>
        <taxon>Porites</taxon>
    </lineage>
</organism>
<name>A0ABN8RBZ8_9CNID</name>
<feature type="transmembrane region" description="Helical" evidence="1">
    <location>
        <begin position="31"/>
        <end position="56"/>
    </location>
</feature>